<keyword evidence="1" id="KW-0805">Transcription regulation</keyword>
<dbReference type="EMBL" id="JWIC01000006">
    <property type="protein sequence ID" value="KID56653.1"/>
    <property type="molecule type" value="Genomic_DNA"/>
</dbReference>
<proteinExistence type="predicted"/>
<dbReference type="AlphaFoldDB" id="A0A0C1MPW6"/>
<evidence type="ECO:0000256" key="1">
    <source>
        <dbReference type="ARBA" id="ARBA00023015"/>
    </source>
</evidence>
<evidence type="ECO:0000313" key="7">
    <source>
        <dbReference type="Proteomes" id="UP000031327"/>
    </source>
</evidence>
<evidence type="ECO:0000313" key="6">
    <source>
        <dbReference type="EMBL" id="KID56653.1"/>
    </source>
</evidence>
<protein>
    <recommendedName>
        <fullName evidence="5">HTH tetR-type domain-containing protein</fullName>
    </recommendedName>
</protein>
<comment type="caution">
    <text evidence="6">The sequence shown here is derived from an EMBL/GenBank/DDBJ whole genome shotgun (WGS) entry which is preliminary data.</text>
</comment>
<evidence type="ECO:0000256" key="2">
    <source>
        <dbReference type="ARBA" id="ARBA00023125"/>
    </source>
</evidence>
<feature type="DNA-binding region" description="H-T-H motif" evidence="4">
    <location>
        <begin position="24"/>
        <end position="43"/>
    </location>
</feature>
<dbReference type="PRINTS" id="PR00455">
    <property type="entry name" value="HTHTETR"/>
</dbReference>
<dbReference type="InterPro" id="IPR036271">
    <property type="entry name" value="Tet_transcr_reg_TetR-rel_C_sf"/>
</dbReference>
<dbReference type="Pfam" id="PF00440">
    <property type="entry name" value="TetR_N"/>
    <property type="match status" value="1"/>
</dbReference>
<keyword evidence="2 4" id="KW-0238">DNA-binding</keyword>
<dbReference type="SUPFAM" id="SSF48498">
    <property type="entry name" value="Tetracyclin repressor-like, C-terminal domain"/>
    <property type="match status" value="1"/>
</dbReference>
<dbReference type="PROSITE" id="PS50977">
    <property type="entry name" value="HTH_TETR_2"/>
    <property type="match status" value="1"/>
</dbReference>
<dbReference type="InterPro" id="IPR009057">
    <property type="entry name" value="Homeodomain-like_sf"/>
</dbReference>
<accession>A0A0C1MPW6</accession>
<dbReference type="SUPFAM" id="SSF46689">
    <property type="entry name" value="Homeodomain-like"/>
    <property type="match status" value="1"/>
</dbReference>
<dbReference type="Gene3D" id="1.10.357.10">
    <property type="entry name" value="Tetracycline Repressor, domain 2"/>
    <property type="match status" value="1"/>
</dbReference>
<dbReference type="InterPro" id="IPR001647">
    <property type="entry name" value="HTH_TetR"/>
</dbReference>
<gene>
    <name evidence="6" type="ORF">JF50_12050</name>
</gene>
<name>A0A0C1MPW6_9GAMM</name>
<reference evidence="6 7" key="1">
    <citation type="submission" date="2014-12" db="EMBL/GenBank/DDBJ databases">
        <title>Draft Genome Sequence of Pseudoalteromonas luteoviolacea HI1.</title>
        <authorList>
            <person name="Asahina A.Y."/>
            <person name="Hadfield M.G."/>
        </authorList>
    </citation>
    <scope>NUCLEOTIDE SEQUENCE [LARGE SCALE GENOMIC DNA]</scope>
    <source>
        <strain evidence="6 7">HI1</strain>
    </source>
</reference>
<evidence type="ECO:0000256" key="3">
    <source>
        <dbReference type="ARBA" id="ARBA00023163"/>
    </source>
</evidence>
<dbReference type="PANTHER" id="PTHR47506:SF6">
    <property type="entry name" value="HTH-TYPE TRANSCRIPTIONAL REPRESSOR NEMR"/>
    <property type="match status" value="1"/>
</dbReference>
<keyword evidence="3" id="KW-0804">Transcription</keyword>
<dbReference type="PANTHER" id="PTHR47506">
    <property type="entry name" value="TRANSCRIPTIONAL REGULATORY PROTEIN"/>
    <property type="match status" value="1"/>
</dbReference>
<dbReference type="Proteomes" id="UP000031327">
    <property type="component" value="Unassembled WGS sequence"/>
</dbReference>
<evidence type="ECO:0000256" key="4">
    <source>
        <dbReference type="PROSITE-ProRule" id="PRU00335"/>
    </source>
</evidence>
<sequence>MDIQQHILDVAEDLFNQHGFNVVGVDLIRDKAKVSKTTLYRRFGDKLGLVEAVLHRRHARFEQMLDEVISAHDCPKDKISAILDWHFDWFESPQFKGCMFMHAQSEFKCTKQKPSEIAVGHKAWLLSLFIRALGENQVNAQEHAEMLLTFFEGMIVRAEFGCILHDKAFYRSACLNLLP</sequence>
<evidence type="ECO:0000259" key="5">
    <source>
        <dbReference type="PROSITE" id="PS50977"/>
    </source>
</evidence>
<dbReference type="OrthoDB" id="116240at2"/>
<feature type="domain" description="HTH tetR-type" evidence="5">
    <location>
        <begin position="1"/>
        <end position="61"/>
    </location>
</feature>
<dbReference type="GO" id="GO:0003677">
    <property type="term" value="F:DNA binding"/>
    <property type="evidence" value="ECO:0007669"/>
    <property type="project" value="UniProtKB-UniRule"/>
</dbReference>
<organism evidence="6 7">
    <name type="scientific">Pseudoalteromonas luteoviolacea</name>
    <dbReference type="NCBI Taxonomy" id="43657"/>
    <lineage>
        <taxon>Bacteria</taxon>
        <taxon>Pseudomonadati</taxon>
        <taxon>Pseudomonadota</taxon>
        <taxon>Gammaproteobacteria</taxon>
        <taxon>Alteromonadales</taxon>
        <taxon>Pseudoalteromonadaceae</taxon>
        <taxon>Pseudoalteromonas</taxon>
    </lineage>
</organism>
<dbReference type="RefSeq" id="WP_039609720.1">
    <property type="nucleotide sequence ID" value="NZ_JWIC01000006.1"/>
</dbReference>